<sequence length="92" mass="10166">MNKVTAMLKVVTASGELVSKLHDFVVDDLEGTMSLDQVKKFMSDNSELIASTEEYAEVLGKKQEKAIDGLSKILKKSSDNVRSTFLILTQDL</sequence>
<name>X0WAT9_9ZZZZ</name>
<comment type="caution">
    <text evidence="1">The sequence shown here is derived from an EMBL/GenBank/DDBJ whole genome shotgun (WGS) entry which is preliminary data.</text>
</comment>
<dbReference type="EMBL" id="BARS01035716">
    <property type="protein sequence ID" value="GAG21698.1"/>
    <property type="molecule type" value="Genomic_DNA"/>
</dbReference>
<gene>
    <name evidence="1" type="ORF">S01H1_54996</name>
</gene>
<dbReference type="AlphaFoldDB" id="X0WAT9"/>
<reference evidence="1" key="1">
    <citation type="journal article" date="2014" name="Front. Microbiol.">
        <title>High frequency of phylogenetically diverse reductive dehalogenase-homologous genes in deep subseafloor sedimentary metagenomes.</title>
        <authorList>
            <person name="Kawai M."/>
            <person name="Futagami T."/>
            <person name="Toyoda A."/>
            <person name="Takaki Y."/>
            <person name="Nishi S."/>
            <person name="Hori S."/>
            <person name="Arai W."/>
            <person name="Tsubouchi T."/>
            <person name="Morono Y."/>
            <person name="Uchiyama I."/>
            <person name="Ito T."/>
            <person name="Fujiyama A."/>
            <person name="Inagaki F."/>
            <person name="Takami H."/>
        </authorList>
    </citation>
    <scope>NUCLEOTIDE SEQUENCE</scope>
    <source>
        <strain evidence="1">Expedition CK06-06</strain>
    </source>
</reference>
<organism evidence="1">
    <name type="scientific">marine sediment metagenome</name>
    <dbReference type="NCBI Taxonomy" id="412755"/>
    <lineage>
        <taxon>unclassified sequences</taxon>
        <taxon>metagenomes</taxon>
        <taxon>ecological metagenomes</taxon>
    </lineage>
</organism>
<protein>
    <submittedName>
        <fullName evidence="1">Uncharacterized protein</fullName>
    </submittedName>
</protein>
<accession>X0WAT9</accession>
<evidence type="ECO:0000313" key="1">
    <source>
        <dbReference type="EMBL" id="GAG21698.1"/>
    </source>
</evidence>
<proteinExistence type="predicted"/>
<feature type="non-terminal residue" evidence="1">
    <location>
        <position position="92"/>
    </location>
</feature>